<dbReference type="Proteomes" id="UP000001431">
    <property type="component" value="Chromosome"/>
</dbReference>
<sequence>MAKAVAQRRGKSVEQSLVDAVLRELDPQERAVVYLRLAEKYLAEAEELYARGDLVQAGEKYWGAVVALLSVVAEKRGMPNYTQRGLWEAVEALVEETGNPEYSTLFSIAEKLHANFYHNFLKKPSFDRHREEALRLVEMLKRLAA</sequence>
<name>A3MWI3_PYRCJ</name>
<keyword evidence="2" id="KW-1185">Reference proteome</keyword>
<dbReference type="PANTHER" id="PTHR34237">
    <property type="entry name" value="PAREP8-RELATED"/>
    <property type="match status" value="1"/>
</dbReference>
<evidence type="ECO:0000313" key="2">
    <source>
        <dbReference type="Proteomes" id="UP000001431"/>
    </source>
</evidence>
<dbReference type="AlphaFoldDB" id="A3MWI3"/>
<dbReference type="HOGENOM" id="CLU_115256_4_0_2"/>
<dbReference type="eggNOG" id="arCOG03722">
    <property type="taxonomic scope" value="Archaea"/>
</dbReference>
<dbReference type="Pfam" id="PF05942">
    <property type="entry name" value="PaREP1"/>
    <property type="match status" value="1"/>
</dbReference>
<dbReference type="InterPro" id="IPR010268">
    <property type="entry name" value="PaREP1"/>
</dbReference>
<organism evidence="1 2">
    <name type="scientific">Pyrobaculum calidifontis (strain DSM 21063 / JCM 11548 / VA1)</name>
    <dbReference type="NCBI Taxonomy" id="410359"/>
    <lineage>
        <taxon>Archaea</taxon>
        <taxon>Thermoproteota</taxon>
        <taxon>Thermoprotei</taxon>
        <taxon>Thermoproteales</taxon>
        <taxon>Thermoproteaceae</taxon>
        <taxon>Pyrobaculum</taxon>
    </lineage>
</organism>
<dbReference type="KEGG" id="pcl:Pcal_1582"/>
<protein>
    <submittedName>
        <fullName evidence="1">PaREP1/PaREP8 domain containing family protein</fullName>
    </submittedName>
</protein>
<gene>
    <name evidence="1" type="ordered locus">Pcal_1582</name>
</gene>
<dbReference type="EMBL" id="CP000561">
    <property type="protein sequence ID" value="ABO09000.1"/>
    <property type="molecule type" value="Genomic_DNA"/>
</dbReference>
<accession>A3MWI3</accession>
<dbReference type="Gene3D" id="1.20.120.330">
    <property type="entry name" value="Nucleotidyltransferases domain 2"/>
    <property type="match status" value="1"/>
</dbReference>
<evidence type="ECO:0000313" key="1">
    <source>
        <dbReference type="EMBL" id="ABO09000.1"/>
    </source>
</evidence>
<reference evidence="1" key="1">
    <citation type="submission" date="2007-02" db="EMBL/GenBank/DDBJ databases">
        <title>Complete sequence of Pyrobaculum calidifontis JCM 11548.</title>
        <authorList>
            <consortium name="US DOE Joint Genome Institute"/>
            <person name="Copeland A."/>
            <person name="Lucas S."/>
            <person name="Lapidus A."/>
            <person name="Barry K."/>
            <person name="Glavina del Rio T."/>
            <person name="Dalin E."/>
            <person name="Tice H."/>
            <person name="Pitluck S."/>
            <person name="Chain P."/>
            <person name="Malfatti S."/>
            <person name="Shin M."/>
            <person name="Vergez L."/>
            <person name="Schmutz J."/>
            <person name="Larimer F."/>
            <person name="Land M."/>
            <person name="Hauser L."/>
            <person name="Kyrpides N."/>
            <person name="Mikhailova N."/>
            <person name="Cozen A.E."/>
            <person name="Fitz-Gibbon S.T."/>
            <person name="House C.H."/>
            <person name="Saltikov C."/>
            <person name="Lowe T.M."/>
            <person name="Richardson P."/>
        </authorList>
    </citation>
    <scope>NUCLEOTIDE SEQUENCE [LARGE SCALE GENOMIC DNA]</scope>
    <source>
        <strain evidence="1">JCM 11548</strain>
    </source>
</reference>
<dbReference type="PANTHER" id="PTHR34237:SF1">
    <property type="entry name" value="PAREP8"/>
    <property type="match status" value="1"/>
</dbReference>
<dbReference type="STRING" id="410359.Pcal_1582"/>
<proteinExistence type="predicted"/>